<dbReference type="EMBL" id="MN739489">
    <property type="protein sequence ID" value="QHT07936.1"/>
    <property type="molecule type" value="Genomic_DNA"/>
</dbReference>
<sequence length="216" mass="24449">MLVIILIIIVFLAGMYFCMKYSPERIYQEGFESNAIKNPRCPNILIQNGSKIYLYNSKLAKIPGVNPLQFDNLEEYTEFMEWQRSQGIRCPILFLQKTYDTQGESVYKVRPSVTEPQGGLPPAIVNNQSPYKDPNPTKLIDAGRNDPPYNMNSMPSYDQSSFYVGATTPLDKMDETQDGLLYSPNAMDPNWGGAKFTQALVDRGYYADNEVAIRVA</sequence>
<name>A0A6C0CSV9_9ZZZZ</name>
<protein>
    <submittedName>
        <fullName evidence="1">Uncharacterized protein</fullName>
    </submittedName>
</protein>
<dbReference type="AlphaFoldDB" id="A0A6C0CSV9"/>
<proteinExistence type="predicted"/>
<organism evidence="1">
    <name type="scientific">viral metagenome</name>
    <dbReference type="NCBI Taxonomy" id="1070528"/>
    <lineage>
        <taxon>unclassified sequences</taxon>
        <taxon>metagenomes</taxon>
        <taxon>organismal metagenomes</taxon>
    </lineage>
</organism>
<evidence type="ECO:0000313" key="1">
    <source>
        <dbReference type="EMBL" id="QHT07936.1"/>
    </source>
</evidence>
<accession>A0A6C0CSV9</accession>
<reference evidence="1" key="1">
    <citation type="journal article" date="2020" name="Nature">
        <title>Giant virus diversity and host interactions through global metagenomics.</title>
        <authorList>
            <person name="Schulz F."/>
            <person name="Roux S."/>
            <person name="Paez-Espino D."/>
            <person name="Jungbluth S."/>
            <person name="Walsh D.A."/>
            <person name="Denef V.J."/>
            <person name="McMahon K.D."/>
            <person name="Konstantinidis K.T."/>
            <person name="Eloe-Fadrosh E.A."/>
            <person name="Kyrpides N.C."/>
            <person name="Woyke T."/>
        </authorList>
    </citation>
    <scope>NUCLEOTIDE SEQUENCE</scope>
    <source>
        <strain evidence="1">GVMAG-M-3300022752-39</strain>
    </source>
</reference>